<gene>
    <name evidence="1" type="ORF">PoB_001198200</name>
</gene>
<accession>A0AAV3YTL3</accession>
<name>A0AAV3YTL3_9GAST</name>
<keyword evidence="2" id="KW-1185">Reference proteome</keyword>
<comment type="caution">
    <text evidence="1">The sequence shown here is derived from an EMBL/GenBank/DDBJ whole genome shotgun (WGS) entry which is preliminary data.</text>
</comment>
<organism evidence="1 2">
    <name type="scientific">Plakobranchus ocellatus</name>
    <dbReference type="NCBI Taxonomy" id="259542"/>
    <lineage>
        <taxon>Eukaryota</taxon>
        <taxon>Metazoa</taxon>
        <taxon>Spiralia</taxon>
        <taxon>Lophotrochozoa</taxon>
        <taxon>Mollusca</taxon>
        <taxon>Gastropoda</taxon>
        <taxon>Heterobranchia</taxon>
        <taxon>Euthyneura</taxon>
        <taxon>Panpulmonata</taxon>
        <taxon>Sacoglossa</taxon>
        <taxon>Placobranchoidea</taxon>
        <taxon>Plakobranchidae</taxon>
        <taxon>Plakobranchus</taxon>
    </lineage>
</organism>
<dbReference type="EMBL" id="BLXT01001415">
    <property type="protein sequence ID" value="GFN85476.1"/>
    <property type="molecule type" value="Genomic_DNA"/>
</dbReference>
<reference evidence="1 2" key="1">
    <citation type="journal article" date="2021" name="Elife">
        <title>Chloroplast acquisition without the gene transfer in kleptoplastic sea slugs, Plakobranchus ocellatus.</title>
        <authorList>
            <person name="Maeda T."/>
            <person name="Takahashi S."/>
            <person name="Yoshida T."/>
            <person name="Shimamura S."/>
            <person name="Takaki Y."/>
            <person name="Nagai Y."/>
            <person name="Toyoda A."/>
            <person name="Suzuki Y."/>
            <person name="Arimoto A."/>
            <person name="Ishii H."/>
            <person name="Satoh N."/>
            <person name="Nishiyama T."/>
            <person name="Hasebe M."/>
            <person name="Maruyama T."/>
            <person name="Minagawa J."/>
            <person name="Obokata J."/>
            <person name="Shigenobu S."/>
        </authorList>
    </citation>
    <scope>NUCLEOTIDE SEQUENCE [LARGE SCALE GENOMIC DNA]</scope>
</reference>
<sequence>MKLRPNFRRSGGQPTLLVYHLYEPTSSASPDIGQKRKIDLCVGSSDMSKIQLQPPGERKVGRWRVGRGVVVALISPNICRDPSHAGCVLARQQRPDLTKDQHLL</sequence>
<protein>
    <submittedName>
        <fullName evidence="1">Uncharacterized protein</fullName>
    </submittedName>
</protein>
<dbReference type="Proteomes" id="UP000735302">
    <property type="component" value="Unassembled WGS sequence"/>
</dbReference>
<evidence type="ECO:0000313" key="1">
    <source>
        <dbReference type="EMBL" id="GFN85476.1"/>
    </source>
</evidence>
<evidence type="ECO:0000313" key="2">
    <source>
        <dbReference type="Proteomes" id="UP000735302"/>
    </source>
</evidence>
<proteinExistence type="predicted"/>
<dbReference type="AlphaFoldDB" id="A0AAV3YTL3"/>